<feature type="modified residue" description="4-aspartylphosphate" evidence="1">
    <location>
        <position position="53"/>
    </location>
</feature>
<dbReference type="Gene3D" id="3.40.50.2300">
    <property type="match status" value="1"/>
</dbReference>
<name>A0A3D3R455_9PLAN</name>
<organism evidence="3 5">
    <name type="scientific">Gimesia maris</name>
    <dbReference type="NCBI Taxonomy" id="122"/>
    <lineage>
        <taxon>Bacteria</taxon>
        <taxon>Pseudomonadati</taxon>
        <taxon>Planctomycetota</taxon>
        <taxon>Planctomycetia</taxon>
        <taxon>Planctomycetales</taxon>
        <taxon>Planctomycetaceae</taxon>
        <taxon>Gimesia</taxon>
    </lineage>
</organism>
<evidence type="ECO:0000256" key="1">
    <source>
        <dbReference type="PROSITE-ProRule" id="PRU00169"/>
    </source>
</evidence>
<evidence type="ECO:0000313" key="6">
    <source>
        <dbReference type="Proteomes" id="UP000322887"/>
    </source>
</evidence>
<dbReference type="GeneID" id="98647099"/>
<dbReference type="Proteomes" id="UP000263642">
    <property type="component" value="Unassembled WGS sequence"/>
</dbReference>
<evidence type="ECO:0000313" key="5">
    <source>
        <dbReference type="Proteomes" id="UP000263642"/>
    </source>
</evidence>
<proteinExistence type="predicted"/>
<evidence type="ECO:0000313" key="4">
    <source>
        <dbReference type="EMBL" id="QEG16668.1"/>
    </source>
</evidence>
<dbReference type="EMBL" id="DQAY01000062">
    <property type="protein sequence ID" value="HCO23595.1"/>
    <property type="molecule type" value="Genomic_DNA"/>
</dbReference>
<accession>A0A3D3R455</accession>
<dbReference type="Pfam" id="PF00072">
    <property type="entry name" value="Response_reg"/>
    <property type="match status" value="1"/>
</dbReference>
<protein>
    <submittedName>
        <fullName evidence="3">Response regulator</fullName>
    </submittedName>
</protein>
<dbReference type="Proteomes" id="UP000322887">
    <property type="component" value="Chromosome"/>
</dbReference>
<accession>A0A517XAZ0</accession>
<feature type="domain" description="Response regulatory" evidence="2">
    <location>
        <begin position="3"/>
        <end position="120"/>
    </location>
</feature>
<dbReference type="InterPro" id="IPR052048">
    <property type="entry name" value="ST_Response_Regulator"/>
</dbReference>
<dbReference type="InterPro" id="IPR001789">
    <property type="entry name" value="Sig_transdc_resp-reg_receiver"/>
</dbReference>
<dbReference type="InterPro" id="IPR011006">
    <property type="entry name" value="CheY-like_superfamily"/>
</dbReference>
<dbReference type="SUPFAM" id="SSF52172">
    <property type="entry name" value="CheY-like"/>
    <property type="match status" value="1"/>
</dbReference>
<dbReference type="AlphaFoldDB" id="A0A3D3R455"/>
<evidence type="ECO:0000259" key="2">
    <source>
        <dbReference type="PROSITE" id="PS50110"/>
    </source>
</evidence>
<dbReference type="EMBL" id="CP042910">
    <property type="protein sequence ID" value="QEG16668.1"/>
    <property type="molecule type" value="Genomic_DNA"/>
</dbReference>
<dbReference type="PROSITE" id="PS50110">
    <property type="entry name" value="RESPONSE_REGULATORY"/>
    <property type="match status" value="1"/>
</dbReference>
<sequence length="122" mass="13693">MKTILLVDDSRAVRLVGRRIMGTFGLNVLEAEDGKQALEVARANPELDAVLLDWNMPIMDGMEFLKALRAEAREKQPIVVMCTTENDMPQIVQAMQAGANEYIMKPFTEDIVRDKLEETGVL</sequence>
<keyword evidence="6" id="KW-1185">Reference proteome</keyword>
<gene>
    <name evidence="3" type="ORF">DIT97_11245</name>
    <name evidence="4" type="ORF">GmarT_25340</name>
</gene>
<dbReference type="RefSeq" id="WP_002646244.1">
    <property type="nucleotide sequence ID" value="NZ_CAXAST010000001.1"/>
</dbReference>
<keyword evidence="1" id="KW-0597">Phosphoprotein</keyword>
<dbReference type="GO" id="GO:0000160">
    <property type="term" value="P:phosphorelay signal transduction system"/>
    <property type="evidence" value="ECO:0007669"/>
    <property type="project" value="InterPro"/>
</dbReference>
<dbReference type="SMART" id="SM00448">
    <property type="entry name" value="REC"/>
    <property type="match status" value="1"/>
</dbReference>
<dbReference type="PANTHER" id="PTHR43228:SF1">
    <property type="entry name" value="TWO-COMPONENT RESPONSE REGULATOR ARR22"/>
    <property type="match status" value="1"/>
</dbReference>
<evidence type="ECO:0000313" key="3">
    <source>
        <dbReference type="EMBL" id="HCO23595.1"/>
    </source>
</evidence>
<reference evidence="3 5" key="1">
    <citation type="journal article" date="2018" name="Nat. Biotechnol.">
        <title>A standardized bacterial taxonomy based on genome phylogeny substantially revises the tree of life.</title>
        <authorList>
            <person name="Parks D.H."/>
            <person name="Chuvochina M."/>
            <person name="Waite D.W."/>
            <person name="Rinke C."/>
            <person name="Skarshewski A."/>
            <person name="Chaumeil P.A."/>
            <person name="Hugenholtz P."/>
        </authorList>
    </citation>
    <scope>NUCLEOTIDE SEQUENCE [LARGE SCALE GENOMIC DNA]</scope>
    <source>
        <strain evidence="3">UBA9375</strain>
    </source>
</reference>
<dbReference type="PANTHER" id="PTHR43228">
    <property type="entry name" value="TWO-COMPONENT RESPONSE REGULATOR"/>
    <property type="match status" value="1"/>
</dbReference>
<reference evidence="4 6" key="2">
    <citation type="submission" date="2019-08" db="EMBL/GenBank/DDBJ databases">
        <title>Deep-cultivation of Planctomycetes and their phenomic and genomic characterization uncovers novel biology.</title>
        <authorList>
            <person name="Wiegand S."/>
            <person name="Jogler M."/>
            <person name="Boedeker C."/>
            <person name="Pinto D."/>
            <person name="Vollmers J."/>
            <person name="Rivas-Marin E."/>
            <person name="Kohn T."/>
            <person name="Peeters S.H."/>
            <person name="Heuer A."/>
            <person name="Rast P."/>
            <person name="Oberbeckmann S."/>
            <person name="Bunk B."/>
            <person name="Jeske O."/>
            <person name="Meyerdierks A."/>
            <person name="Storesund J.E."/>
            <person name="Kallscheuer N."/>
            <person name="Luecker S."/>
            <person name="Lage O.M."/>
            <person name="Pohl T."/>
            <person name="Merkel B.J."/>
            <person name="Hornburger P."/>
            <person name="Mueller R.-W."/>
            <person name="Bruemmer F."/>
            <person name="Labrenz M."/>
            <person name="Spormann A.M."/>
            <person name="Op den Camp H."/>
            <person name="Overmann J."/>
            <person name="Amann R."/>
            <person name="Jetten M.S.M."/>
            <person name="Mascher T."/>
            <person name="Medema M.H."/>
            <person name="Devos D.P."/>
            <person name="Kaster A.-K."/>
            <person name="Ovreas L."/>
            <person name="Rohde M."/>
            <person name="Galperin M.Y."/>
            <person name="Jogler C."/>
        </authorList>
    </citation>
    <scope>NUCLEOTIDE SEQUENCE [LARGE SCALE GENOMIC DNA]</scope>
    <source>
        <strain evidence="4 6">DSM 8797</strain>
    </source>
</reference>